<accession>A0A0F9QDI8</accession>
<proteinExistence type="predicted"/>
<name>A0A0F9QDI8_9ZZZZ</name>
<dbReference type="AlphaFoldDB" id="A0A0F9QDI8"/>
<dbReference type="EMBL" id="LAZR01005053">
    <property type="protein sequence ID" value="KKN03278.1"/>
    <property type="molecule type" value="Genomic_DNA"/>
</dbReference>
<evidence type="ECO:0000313" key="1">
    <source>
        <dbReference type="EMBL" id="KKN03278.1"/>
    </source>
</evidence>
<sequence length="84" mass="10166">MRDLDFEAPPRPLPKVGSRIHYATGHRITSWTGIYLGEIEGQIIYKVWGVPRWRYYIVWRWWWDDHHYNLGSLAKDCQRRDAHA</sequence>
<organism evidence="1">
    <name type="scientific">marine sediment metagenome</name>
    <dbReference type="NCBI Taxonomy" id="412755"/>
    <lineage>
        <taxon>unclassified sequences</taxon>
        <taxon>metagenomes</taxon>
        <taxon>ecological metagenomes</taxon>
    </lineage>
</organism>
<reference evidence="1" key="1">
    <citation type="journal article" date="2015" name="Nature">
        <title>Complex archaea that bridge the gap between prokaryotes and eukaryotes.</title>
        <authorList>
            <person name="Spang A."/>
            <person name="Saw J.H."/>
            <person name="Jorgensen S.L."/>
            <person name="Zaremba-Niedzwiedzka K."/>
            <person name="Martijn J."/>
            <person name="Lind A.E."/>
            <person name="van Eijk R."/>
            <person name="Schleper C."/>
            <person name="Guy L."/>
            <person name="Ettema T.J."/>
        </authorList>
    </citation>
    <scope>NUCLEOTIDE SEQUENCE</scope>
</reference>
<comment type="caution">
    <text evidence="1">The sequence shown here is derived from an EMBL/GenBank/DDBJ whole genome shotgun (WGS) entry which is preliminary data.</text>
</comment>
<gene>
    <name evidence="1" type="ORF">LCGC14_1109440</name>
</gene>
<protein>
    <submittedName>
        <fullName evidence="1">Uncharacterized protein</fullName>
    </submittedName>
</protein>